<name>A0A2M7VAU2_9BACT</name>
<protein>
    <submittedName>
        <fullName evidence="2">Uncharacterized protein</fullName>
    </submittedName>
</protein>
<proteinExistence type="predicted"/>
<feature type="transmembrane region" description="Helical" evidence="1">
    <location>
        <begin position="51"/>
        <end position="72"/>
    </location>
</feature>
<organism evidence="2 3">
    <name type="scientific">Candidatus Magasanikbacteria bacterium CG_4_10_14_0_2_um_filter_33_14</name>
    <dbReference type="NCBI Taxonomy" id="1974636"/>
    <lineage>
        <taxon>Bacteria</taxon>
        <taxon>Candidatus Magasanikiibacteriota</taxon>
    </lineage>
</organism>
<evidence type="ECO:0000313" key="2">
    <source>
        <dbReference type="EMBL" id="PIZ96075.1"/>
    </source>
</evidence>
<feature type="transmembrane region" description="Helical" evidence="1">
    <location>
        <begin position="20"/>
        <end position="39"/>
    </location>
</feature>
<evidence type="ECO:0000256" key="1">
    <source>
        <dbReference type="SAM" id="Phobius"/>
    </source>
</evidence>
<dbReference type="EMBL" id="PFPL01000034">
    <property type="protein sequence ID" value="PIZ96075.1"/>
    <property type="molecule type" value="Genomic_DNA"/>
</dbReference>
<sequence length="81" mass="9656">MENKTLTEVYSKASNRFAKIIYIFLLLVTLFFIYLFTIGLNSNYRIDWKNLITSLIITFIIFEGIKRAFYYITTKTIIPKK</sequence>
<keyword evidence="1" id="KW-0472">Membrane</keyword>
<keyword evidence="1" id="KW-0812">Transmembrane</keyword>
<dbReference type="Proteomes" id="UP000231453">
    <property type="component" value="Unassembled WGS sequence"/>
</dbReference>
<accession>A0A2M7VAU2</accession>
<keyword evidence="1" id="KW-1133">Transmembrane helix</keyword>
<comment type="caution">
    <text evidence="2">The sequence shown here is derived from an EMBL/GenBank/DDBJ whole genome shotgun (WGS) entry which is preliminary data.</text>
</comment>
<reference evidence="3" key="1">
    <citation type="submission" date="2017-09" db="EMBL/GenBank/DDBJ databases">
        <title>Depth-based differentiation of microbial function through sediment-hosted aquifers and enrichment of novel symbionts in the deep terrestrial subsurface.</title>
        <authorList>
            <person name="Probst A.J."/>
            <person name="Ladd B."/>
            <person name="Jarett J.K."/>
            <person name="Geller-Mcgrath D.E."/>
            <person name="Sieber C.M.K."/>
            <person name="Emerson J.B."/>
            <person name="Anantharaman K."/>
            <person name="Thomas B.C."/>
            <person name="Malmstrom R."/>
            <person name="Stieglmeier M."/>
            <person name="Klingl A."/>
            <person name="Woyke T."/>
            <person name="Ryan C.M."/>
            <person name="Banfield J.F."/>
        </authorList>
    </citation>
    <scope>NUCLEOTIDE SEQUENCE [LARGE SCALE GENOMIC DNA]</scope>
</reference>
<dbReference type="AlphaFoldDB" id="A0A2M7VAU2"/>
<evidence type="ECO:0000313" key="3">
    <source>
        <dbReference type="Proteomes" id="UP000231453"/>
    </source>
</evidence>
<gene>
    <name evidence="2" type="ORF">COX80_02360</name>
</gene>